<comment type="caution">
    <text evidence="1">The sequence shown here is derived from an EMBL/GenBank/DDBJ whole genome shotgun (WGS) entry which is preliminary data.</text>
</comment>
<keyword evidence="2" id="KW-1185">Reference proteome</keyword>
<sequence>MGTNRTIHIQLAGTQYEMTIPKEDELYIREAAKLLNQQMQQLLEKENVHSMHERMTRVMLFCMVTNLKLNALQHQAFAQLEMMDELVNPVLRN</sequence>
<dbReference type="InterPro" id="IPR007838">
    <property type="entry name" value="Cell_div_ZapA-like"/>
</dbReference>
<dbReference type="Gene3D" id="3.30.160.880">
    <property type="entry name" value="Cell division protein ZapA protomer, N-terminal domain"/>
    <property type="match status" value="1"/>
</dbReference>
<protein>
    <recommendedName>
        <fullName evidence="3">Cell division protein ZapA</fullName>
    </recommendedName>
</protein>
<accession>A0A2S7ILQ1</accession>
<dbReference type="AlphaFoldDB" id="A0A2S7ILQ1"/>
<gene>
    <name evidence="1" type="ORF">C5O19_02600</name>
</gene>
<evidence type="ECO:0008006" key="3">
    <source>
        <dbReference type="Google" id="ProtNLM"/>
    </source>
</evidence>
<proteinExistence type="predicted"/>
<dbReference type="OrthoDB" id="960762at2"/>
<organism evidence="1 2">
    <name type="scientific">Siphonobacter curvatus</name>
    <dbReference type="NCBI Taxonomy" id="2094562"/>
    <lineage>
        <taxon>Bacteria</taxon>
        <taxon>Pseudomonadati</taxon>
        <taxon>Bacteroidota</taxon>
        <taxon>Cytophagia</taxon>
        <taxon>Cytophagales</taxon>
        <taxon>Cytophagaceae</taxon>
        <taxon>Siphonobacter</taxon>
    </lineage>
</organism>
<dbReference type="RefSeq" id="WP_102200859.1">
    <property type="nucleotide sequence ID" value="NZ_PTRA01000001.1"/>
</dbReference>
<dbReference type="SUPFAM" id="SSF102829">
    <property type="entry name" value="Cell division protein ZapA-like"/>
    <property type="match status" value="1"/>
</dbReference>
<evidence type="ECO:0000313" key="1">
    <source>
        <dbReference type="EMBL" id="PQA58576.1"/>
    </source>
</evidence>
<evidence type="ECO:0000313" key="2">
    <source>
        <dbReference type="Proteomes" id="UP000239590"/>
    </source>
</evidence>
<reference evidence="2" key="1">
    <citation type="submission" date="2018-02" db="EMBL/GenBank/DDBJ databases">
        <title>Genome sequencing of Solimonas sp. HR-BB.</title>
        <authorList>
            <person name="Lee Y."/>
            <person name="Jeon C.O."/>
        </authorList>
    </citation>
    <scope>NUCLEOTIDE SEQUENCE [LARGE SCALE GENOMIC DNA]</scope>
    <source>
        <strain evidence="2">HR-U</strain>
    </source>
</reference>
<dbReference type="InterPro" id="IPR036192">
    <property type="entry name" value="Cell_div_ZapA-like_sf"/>
</dbReference>
<dbReference type="Pfam" id="PF05164">
    <property type="entry name" value="ZapA"/>
    <property type="match status" value="1"/>
</dbReference>
<dbReference type="EMBL" id="PTRA01000001">
    <property type="protein sequence ID" value="PQA58576.1"/>
    <property type="molecule type" value="Genomic_DNA"/>
</dbReference>
<dbReference type="InterPro" id="IPR042233">
    <property type="entry name" value="Cell_div_ZapA_N"/>
</dbReference>
<dbReference type="Proteomes" id="UP000239590">
    <property type="component" value="Unassembled WGS sequence"/>
</dbReference>
<name>A0A2S7ILQ1_9BACT</name>